<dbReference type="PANTHER" id="PTHR11461">
    <property type="entry name" value="SERINE PROTEASE INHIBITOR, SERPIN"/>
    <property type="match status" value="1"/>
</dbReference>
<dbReference type="Pfam" id="PF00079">
    <property type="entry name" value="Serpin"/>
    <property type="match status" value="1"/>
</dbReference>
<dbReference type="InterPro" id="IPR000215">
    <property type="entry name" value="Serpin_fam"/>
</dbReference>
<feature type="domain" description="Serpin" evidence="3">
    <location>
        <begin position="46"/>
        <end position="408"/>
    </location>
</feature>
<organism evidence="4 5">
    <name type="scientific">Ramazzottius varieornatus</name>
    <name type="common">Water bear</name>
    <name type="synonym">Tardigrade</name>
    <dbReference type="NCBI Taxonomy" id="947166"/>
    <lineage>
        <taxon>Eukaryota</taxon>
        <taxon>Metazoa</taxon>
        <taxon>Ecdysozoa</taxon>
        <taxon>Tardigrada</taxon>
        <taxon>Eutardigrada</taxon>
        <taxon>Parachela</taxon>
        <taxon>Hypsibioidea</taxon>
        <taxon>Ramazzottiidae</taxon>
        <taxon>Ramazzottius</taxon>
    </lineage>
</organism>
<sequence>MVPLSNDFSEPRSSRFLPIFLIIVATVSEPAFCTRTMDVSTAKFSVDLFKSIATASNNENIVVSPFSVEAALSMVLAGAKGSSKSQLQSSLGIDDSSIRSLTDKYRSINKASDGYTLRSANGLFADNKFQLLPEYQRMIGSDFDAKISSVNFAQEAEQARQDINKFVEEKTNGKISNLFAQGSLSTDTQLVLVNAVYFKADWDKQFKKGSTTSQPFALANGQNKNVQLMTMSDKFLYGESEVIGGAQVLEMRYKKGEASMIFLLPKEKNGFRAMVDGLTTSALNEALQSVFENKVEVFIPKFKATKEYQMNNHLQKLGIQDVFSNSADLSGISGSPNLKISKVVQKVFVEVDEKGTEAAAATGIQIVPLMAIIEPEEPKVFRADRPFLYLIRHNPTSTVLFMGAVLDPTVDT</sequence>
<dbReference type="EMBL" id="BDGG01000003">
    <property type="protein sequence ID" value="GAU96505.1"/>
    <property type="molecule type" value="Genomic_DNA"/>
</dbReference>
<comment type="similarity">
    <text evidence="1 2">Belongs to the serpin family.</text>
</comment>
<dbReference type="SMART" id="SM00093">
    <property type="entry name" value="SERPIN"/>
    <property type="match status" value="1"/>
</dbReference>
<protein>
    <recommendedName>
        <fullName evidence="3">Serpin domain-containing protein</fullName>
    </recommendedName>
</protein>
<dbReference type="Gene3D" id="2.30.39.10">
    <property type="entry name" value="Alpha-1-antitrypsin, domain 1"/>
    <property type="match status" value="2"/>
</dbReference>
<evidence type="ECO:0000313" key="4">
    <source>
        <dbReference type="EMBL" id="GAU96505.1"/>
    </source>
</evidence>
<dbReference type="SUPFAM" id="SSF56574">
    <property type="entry name" value="Serpins"/>
    <property type="match status" value="1"/>
</dbReference>
<dbReference type="PROSITE" id="PS00284">
    <property type="entry name" value="SERPIN"/>
    <property type="match status" value="1"/>
</dbReference>
<evidence type="ECO:0000256" key="2">
    <source>
        <dbReference type="RuleBase" id="RU000411"/>
    </source>
</evidence>
<accession>A0A1D1V6U2</accession>
<keyword evidence="5" id="KW-1185">Reference proteome</keyword>
<dbReference type="InterPro" id="IPR023795">
    <property type="entry name" value="Serpin_CS"/>
</dbReference>
<evidence type="ECO:0000256" key="1">
    <source>
        <dbReference type="ARBA" id="ARBA00009500"/>
    </source>
</evidence>
<gene>
    <name evidence="4" type="primary">RvY_07940-1</name>
    <name evidence="4" type="synonym">RvY_07940.1</name>
    <name evidence="4" type="ORF">RvY_07940</name>
</gene>
<dbReference type="InterPro" id="IPR023796">
    <property type="entry name" value="Serpin_dom"/>
</dbReference>
<dbReference type="GO" id="GO:0005615">
    <property type="term" value="C:extracellular space"/>
    <property type="evidence" value="ECO:0007669"/>
    <property type="project" value="InterPro"/>
</dbReference>
<dbReference type="PANTHER" id="PTHR11461:SF211">
    <property type="entry name" value="GH10112P-RELATED"/>
    <property type="match status" value="1"/>
</dbReference>
<evidence type="ECO:0000313" key="5">
    <source>
        <dbReference type="Proteomes" id="UP000186922"/>
    </source>
</evidence>
<dbReference type="CDD" id="cd00172">
    <property type="entry name" value="serpin"/>
    <property type="match status" value="1"/>
</dbReference>
<reference evidence="4 5" key="1">
    <citation type="journal article" date="2016" name="Nat. Commun.">
        <title>Extremotolerant tardigrade genome and improved radiotolerance of human cultured cells by tardigrade-unique protein.</title>
        <authorList>
            <person name="Hashimoto T."/>
            <person name="Horikawa D.D."/>
            <person name="Saito Y."/>
            <person name="Kuwahara H."/>
            <person name="Kozuka-Hata H."/>
            <person name="Shin-I T."/>
            <person name="Minakuchi Y."/>
            <person name="Ohishi K."/>
            <person name="Motoyama A."/>
            <person name="Aizu T."/>
            <person name="Enomoto A."/>
            <person name="Kondo K."/>
            <person name="Tanaka S."/>
            <person name="Hara Y."/>
            <person name="Koshikawa S."/>
            <person name="Sagara H."/>
            <person name="Miura T."/>
            <person name="Yokobori S."/>
            <person name="Miyagawa K."/>
            <person name="Suzuki Y."/>
            <person name="Kubo T."/>
            <person name="Oyama M."/>
            <person name="Kohara Y."/>
            <person name="Fujiyama A."/>
            <person name="Arakawa K."/>
            <person name="Katayama T."/>
            <person name="Toyoda A."/>
            <person name="Kunieda T."/>
        </authorList>
    </citation>
    <scope>NUCLEOTIDE SEQUENCE [LARGE SCALE GENOMIC DNA]</scope>
    <source>
        <strain evidence="4 5">YOKOZUNA-1</strain>
    </source>
</reference>
<dbReference type="OrthoDB" id="671595at2759"/>
<dbReference type="GO" id="GO:0004867">
    <property type="term" value="F:serine-type endopeptidase inhibitor activity"/>
    <property type="evidence" value="ECO:0007669"/>
    <property type="project" value="InterPro"/>
</dbReference>
<dbReference type="Gene3D" id="3.30.497.10">
    <property type="entry name" value="Antithrombin, subunit I, domain 2"/>
    <property type="match status" value="1"/>
</dbReference>
<dbReference type="InterPro" id="IPR036186">
    <property type="entry name" value="Serpin_sf"/>
</dbReference>
<evidence type="ECO:0000259" key="3">
    <source>
        <dbReference type="SMART" id="SM00093"/>
    </source>
</evidence>
<dbReference type="InterPro" id="IPR042178">
    <property type="entry name" value="Serpin_sf_1"/>
</dbReference>
<proteinExistence type="inferred from homology"/>
<dbReference type="STRING" id="947166.A0A1D1V6U2"/>
<comment type="caution">
    <text evidence="4">The sequence shown here is derived from an EMBL/GenBank/DDBJ whole genome shotgun (WGS) entry which is preliminary data.</text>
</comment>
<name>A0A1D1V6U2_RAMVA</name>
<dbReference type="Proteomes" id="UP000186922">
    <property type="component" value="Unassembled WGS sequence"/>
</dbReference>
<dbReference type="InterPro" id="IPR042185">
    <property type="entry name" value="Serpin_sf_2"/>
</dbReference>
<dbReference type="AlphaFoldDB" id="A0A1D1V6U2"/>